<evidence type="ECO:0000256" key="1">
    <source>
        <dbReference type="ARBA" id="ARBA00004797"/>
    </source>
</evidence>
<keyword evidence="6" id="KW-0949">S-adenosyl-L-methionine</keyword>
<dbReference type="Gene3D" id="3.30.1960.10">
    <property type="entry name" value="tRNA wybutosine-synthesizing-like"/>
    <property type="match status" value="1"/>
</dbReference>
<dbReference type="EMBL" id="ML992532">
    <property type="protein sequence ID" value="KAF2218668.1"/>
    <property type="molecule type" value="Genomic_DNA"/>
</dbReference>
<evidence type="ECO:0000313" key="14">
    <source>
        <dbReference type="Proteomes" id="UP000799538"/>
    </source>
</evidence>
<accession>A0A6A6FZI6</accession>
<keyword evidence="7" id="KW-0819">tRNA processing</keyword>
<protein>
    <recommendedName>
        <fullName evidence="11">tRNA wybutosine-synthesizing protein 3</fullName>
        <ecNumber evidence="3">2.1.1.282</ecNumber>
    </recommendedName>
    <alternativeName>
        <fullName evidence="8">tRNA(Phe) 7-((3-amino-3-carboxypropyl)-4-demethylwyosine(37)-N(4))-methyltransferase</fullName>
    </alternativeName>
</protein>
<evidence type="ECO:0000256" key="9">
    <source>
        <dbReference type="ARBA" id="ARBA00049202"/>
    </source>
</evidence>
<comment type="pathway">
    <text evidence="1">tRNA modification; wybutosine-tRNA(Phe) biosynthesis.</text>
</comment>
<gene>
    <name evidence="13" type="ORF">BDZ85DRAFT_178286</name>
</gene>
<evidence type="ECO:0000256" key="7">
    <source>
        <dbReference type="ARBA" id="ARBA00022694"/>
    </source>
</evidence>
<evidence type="ECO:0000256" key="8">
    <source>
        <dbReference type="ARBA" id="ARBA00030554"/>
    </source>
</evidence>
<dbReference type="PANTHER" id="PTHR48418:SF1">
    <property type="entry name" value="TRNA WYBUTOSINE-SYNTHESIZING PROTEIN 3"/>
    <property type="match status" value="1"/>
</dbReference>
<dbReference type="PANTHER" id="PTHR48418">
    <property type="entry name" value="TRNA WYBUTOSINE-SYNTHESIZING PROTEIN 3"/>
    <property type="match status" value="1"/>
</dbReference>
<dbReference type="Pfam" id="PF02676">
    <property type="entry name" value="TYW3"/>
    <property type="match status" value="1"/>
</dbReference>
<keyword evidence="14" id="KW-1185">Reference proteome</keyword>
<feature type="non-terminal residue" evidence="13">
    <location>
        <position position="267"/>
    </location>
</feature>
<proteinExistence type="inferred from homology"/>
<dbReference type="GO" id="GO:0008033">
    <property type="term" value="P:tRNA processing"/>
    <property type="evidence" value="ECO:0007669"/>
    <property type="project" value="UniProtKB-KW"/>
</dbReference>
<comment type="catalytic activity">
    <reaction evidence="9">
        <text>4-demethyl-7-[(3S)-3-amino-3-carboxypropyl]wyosine(37) in tRNA(Phe) + S-adenosyl-L-methionine = 7-[(3S)-3-amino-3-carboxypropyl]wyosine(37) in tRNA(Phe) + S-adenosyl-L-homocysteine + H(+)</text>
        <dbReference type="Rhea" id="RHEA:36635"/>
        <dbReference type="Rhea" id="RHEA-COMP:10378"/>
        <dbReference type="Rhea" id="RHEA-COMP:10379"/>
        <dbReference type="ChEBI" id="CHEBI:15378"/>
        <dbReference type="ChEBI" id="CHEBI:57856"/>
        <dbReference type="ChEBI" id="CHEBI:59789"/>
        <dbReference type="ChEBI" id="CHEBI:73543"/>
        <dbReference type="ChEBI" id="CHEBI:73550"/>
        <dbReference type="EC" id="2.1.1.282"/>
    </reaction>
</comment>
<dbReference type="Proteomes" id="UP000799538">
    <property type="component" value="Unassembled WGS sequence"/>
</dbReference>
<dbReference type="OrthoDB" id="263283at2759"/>
<dbReference type="GO" id="GO:0032259">
    <property type="term" value="P:methylation"/>
    <property type="evidence" value="ECO:0007669"/>
    <property type="project" value="UniProtKB-KW"/>
</dbReference>
<reference evidence="14" key="1">
    <citation type="journal article" date="2020" name="Stud. Mycol.">
        <title>101 Dothideomycetes genomes: A test case for predicting lifestyles and emergence of pathogens.</title>
        <authorList>
            <person name="Haridas S."/>
            <person name="Albert R."/>
            <person name="Binder M."/>
            <person name="Bloem J."/>
            <person name="LaButti K."/>
            <person name="Salamov A."/>
            <person name="Andreopoulos B."/>
            <person name="Baker S."/>
            <person name="Barry K."/>
            <person name="Bills G."/>
            <person name="Bluhm B."/>
            <person name="Cannon C."/>
            <person name="Castanera R."/>
            <person name="Culley D."/>
            <person name="Daum C."/>
            <person name="Ezra D."/>
            <person name="Gonzalez J."/>
            <person name="Henrissat B."/>
            <person name="Kuo A."/>
            <person name="Liang C."/>
            <person name="Lipzen A."/>
            <person name="Lutzoni F."/>
            <person name="Magnuson J."/>
            <person name="Mondo S."/>
            <person name="Nolan M."/>
            <person name="Ohm R."/>
            <person name="Pangilinan J."/>
            <person name="Park H.-J."/>
            <person name="Ramirez L."/>
            <person name="Alfaro M."/>
            <person name="Sun H."/>
            <person name="Tritt A."/>
            <person name="Yoshinaga Y."/>
            <person name="Zwiers L.-H."/>
            <person name="Turgeon B."/>
            <person name="Goodwin S."/>
            <person name="Spatafora J."/>
            <person name="Crous P."/>
            <person name="Grigoriev I."/>
        </authorList>
    </citation>
    <scope>NUCLEOTIDE SEQUENCE [LARGE SCALE GENOMIC DNA]</scope>
    <source>
        <strain evidence="14">CECT 20119</strain>
    </source>
</reference>
<feature type="domain" description="tRNA wybutosine-synthesizing protein" evidence="12">
    <location>
        <begin position="12"/>
        <end position="266"/>
    </location>
</feature>
<keyword evidence="5" id="KW-0808">Transferase</keyword>
<organism evidence="13 14">
    <name type="scientific">Elsinoe ampelina</name>
    <dbReference type="NCBI Taxonomy" id="302913"/>
    <lineage>
        <taxon>Eukaryota</taxon>
        <taxon>Fungi</taxon>
        <taxon>Dikarya</taxon>
        <taxon>Ascomycota</taxon>
        <taxon>Pezizomycotina</taxon>
        <taxon>Dothideomycetes</taxon>
        <taxon>Dothideomycetidae</taxon>
        <taxon>Myriangiales</taxon>
        <taxon>Elsinoaceae</taxon>
        <taxon>Elsinoe</taxon>
    </lineage>
</organism>
<dbReference type="InterPro" id="IPR036602">
    <property type="entry name" value="tRNA_yW-synthesising-like_sf"/>
</dbReference>
<keyword evidence="4" id="KW-0489">Methyltransferase</keyword>
<evidence type="ECO:0000259" key="12">
    <source>
        <dbReference type="Pfam" id="PF02676"/>
    </source>
</evidence>
<comment type="similarity">
    <text evidence="2">Belongs to the TYW3 family.</text>
</comment>
<dbReference type="FunFam" id="3.30.1960.10:FF:000003">
    <property type="entry name" value="tRNA methyltransferase"/>
    <property type="match status" value="1"/>
</dbReference>
<evidence type="ECO:0000256" key="11">
    <source>
        <dbReference type="ARBA" id="ARBA00069229"/>
    </source>
</evidence>
<feature type="non-terminal residue" evidence="13">
    <location>
        <position position="1"/>
    </location>
</feature>
<evidence type="ECO:0000256" key="2">
    <source>
        <dbReference type="ARBA" id="ARBA00008569"/>
    </source>
</evidence>
<evidence type="ECO:0000256" key="5">
    <source>
        <dbReference type="ARBA" id="ARBA00022679"/>
    </source>
</evidence>
<dbReference type="GO" id="GO:0008168">
    <property type="term" value="F:methyltransferase activity"/>
    <property type="evidence" value="ECO:0007669"/>
    <property type="project" value="UniProtKB-KW"/>
</dbReference>
<evidence type="ECO:0000313" key="13">
    <source>
        <dbReference type="EMBL" id="KAF2218668.1"/>
    </source>
</evidence>
<evidence type="ECO:0000256" key="6">
    <source>
        <dbReference type="ARBA" id="ARBA00022691"/>
    </source>
</evidence>
<name>A0A6A6FZI6_9PEZI</name>
<dbReference type="EC" id="2.1.1.282" evidence="3"/>
<evidence type="ECO:0000256" key="4">
    <source>
        <dbReference type="ARBA" id="ARBA00022603"/>
    </source>
</evidence>
<comment type="function">
    <text evidence="10">S-adenosyl-L-methionine-dependent methyltransferase that acts as a component of the wybutosine biosynthesis pathway. Wybutosine is a hyper modified guanosine with a tricyclic base found at the 3'-position adjacent to the anticodon of eukaryotic phenylalanine tRNA. Probably methylates N-4 position of wybutosine-86 to produce wybutosine-72.</text>
</comment>
<sequence>TENLMTSIFLSKKAKILEQLSTPTQDYTDASPKGSVDAPVQTLVKQINDIDSLVTTSSCSGRIAIYIEGAKIVSTEPENVGGASSVAKSSQGKGGGSWLFVSHTPLDDRFGEDASNSLFSQLLSSAQNESHVSVSPQMQTSTDLHSATPPGARLLHFKFEPLILHILCSSLWAARKVLIASQAAGFRESGISSVPEPSIPIDTQDGHVMVAVRTTGLTMDAPIGYLGEDDNIKLNVSDAYLGSLIKMGNQRFATNEQRKQRLRDGIM</sequence>
<dbReference type="InterPro" id="IPR003827">
    <property type="entry name" value="tRNA_yW-synthesising"/>
</dbReference>
<dbReference type="AlphaFoldDB" id="A0A6A6FZI6"/>
<dbReference type="SUPFAM" id="SSF111278">
    <property type="entry name" value="SSo0622-like"/>
    <property type="match status" value="1"/>
</dbReference>
<evidence type="ECO:0000256" key="10">
    <source>
        <dbReference type="ARBA" id="ARBA00058049"/>
    </source>
</evidence>
<evidence type="ECO:0000256" key="3">
    <source>
        <dbReference type="ARBA" id="ARBA00012750"/>
    </source>
</evidence>